<feature type="compositionally biased region" description="Basic and acidic residues" evidence="1">
    <location>
        <begin position="24"/>
        <end position="40"/>
    </location>
</feature>
<feature type="region of interest" description="Disordered" evidence="1">
    <location>
        <begin position="134"/>
        <end position="155"/>
    </location>
</feature>
<feature type="compositionally biased region" description="Acidic residues" evidence="1">
    <location>
        <begin position="339"/>
        <end position="349"/>
    </location>
</feature>
<dbReference type="OrthoDB" id="2130597at2759"/>
<feature type="compositionally biased region" description="Low complexity" evidence="1">
    <location>
        <begin position="309"/>
        <end position="335"/>
    </location>
</feature>
<evidence type="ECO:0000313" key="3">
    <source>
        <dbReference type="EMBL" id="ODV97984.1"/>
    </source>
</evidence>
<dbReference type="EMBL" id="KV454011">
    <property type="protein sequence ID" value="ODV97984.1"/>
    <property type="molecule type" value="Genomic_DNA"/>
</dbReference>
<evidence type="ECO:0000259" key="2">
    <source>
        <dbReference type="Pfam" id="PF09444"/>
    </source>
</evidence>
<keyword evidence="4" id="KW-1185">Reference proteome</keyword>
<dbReference type="InterPro" id="IPR018564">
    <property type="entry name" value="Repl_chkpnt_MRC1_dom"/>
</dbReference>
<evidence type="ECO:0000313" key="4">
    <source>
        <dbReference type="Proteomes" id="UP000094236"/>
    </source>
</evidence>
<feature type="compositionally biased region" description="Acidic residues" evidence="1">
    <location>
        <begin position="80"/>
        <end position="92"/>
    </location>
</feature>
<reference evidence="4" key="1">
    <citation type="submission" date="2016-05" db="EMBL/GenBank/DDBJ databases">
        <title>Comparative genomics of biotechnologically important yeasts.</title>
        <authorList>
            <consortium name="DOE Joint Genome Institute"/>
            <person name="Riley R."/>
            <person name="Haridas S."/>
            <person name="Wolfe K.H."/>
            <person name="Lopes M.R."/>
            <person name="Hittinger C.T."/>
            <person name="Goker M."/>
            <person name="Salamov A."/>
            <person name="Wisecaver J."/>
            <person name="Long T.M."/>
            <person name="Aerts A.L."/>
            <person name="Barry K."/>
            <person name="Choi C."/>
            <person name="Clum A."/>
            <person name="Coughlan A.Y."/>
            <person name="Deshpande S."/>
            <person name="Douglass A.P."/>
            <person name="Hanson S.J."/>
            <person name="Klenk H.-P."/>
            <person name="Labutti K."/>
            <person name="Lapidus A."/>
            <person name="Lindquist E."/>
            <person name="Lipzen A."/>
            <person name="Meier-Kolthoff J.P."/>
            <person name="Ohm R.A."/>
            <person name="Otillar R.P."/>
            <person name="Pangilinan J."/>
            <person name="Peng Y."/>
            <person name="Rokas A."/>
            <person name="Rosa C.A."/>
            <person name="Scheuner C."/>
            <person name="Sibirny A.A."/>
            <person name="Slot J.C."/>
            <person name="Stielow J.B."/>
            <person name="Sun H."/>
            <person name="Kurtzman C.P."/>
            <person name="Blackwell M."/>
            <person name="Grigoriev I.V."/>
            <person name="Jeffries T.W."/>
        </authorList>
    </citation>
    <scope>NUCLEOTIDE SEQUENCE [LARGE SCALE GENOMIC DNA]</scope>
    <source>
        <strain evidence="4">NRRL Y-2460</strain>
    </source>
</reference>
<feature type="non-terminal residue" evidence="3">
    <location>
        <position position="349"/>
    </location>
</feature>
<sequence length="349" mass="40064">MQESSVLSSEQDEEEDDDDESDEELRRMNFEVAKEKQRQREIRRRKKLKEWKRKGVSNIVDAEAVESDDEWQGLGGADGELSDVTDSEDEKMLDDTSKLVLNESELRQKFAQEQYQNDDKMIRRLLDDLKNGNLRKRRAGGLGNNGLDLELSDEEEEELRNYYKSRLEKQKRNLMQDSKMAEIANDDKSRAFFESIADKPVEFKLEDDLDDLEGPVEEEQTPSGGKEDELIEDQEDNPFLADENPSRKKRKIKVTSDYISKTLSMILEDKATNYEDAIEKNQTLSKLQHGSADEEDDIADLYTLKKQSSITISSSGSISSTSSKKPLSVPSLKQKQQVEETEEDEIITV</sequence>
<feature type="domain" description="DNA replication checkpoint mediator MRC1" evidence="2">
    <location>
        <begin position="52"/>
        <end position="195"/>
    </location>
</feature>
<feature type="region of interest" description="Disordered" evidence="1">
    <location>
        <begin position="309"/>
        <end position="349"/>
    </location>
</feature>
<feature type="compositionally biased region" description="Acidic residues" evidence="1">
    <location>
        <begin position="207"/>
        <end position="220"/>
    </location>
</feature>
<proteinExistence type="predicted"/>
<feature type="region of interest" description="Disordered" evidence="1">
    <location>
        <begin position="1"/>
        <end position="44"/>
    </location>
</feature>
<dbReference type="STRING" id="669874.A0A1E4U1U9"/>
<name>A0A1E4U1U9_PACTA</name>
<gene>
    <name evidence="3" type="ORF">PACTADRAFT_47810</name>
</gene>
<protein>
    <recommendedName>
        <fullName evidence="2">DNA replication checkpoint mediator MRC1 domain-containing protein</fullName>
    </recommendedName>
</protein>
<organism evidence="3 4">
    <name type="scientific">Pachysolen tannophilus NRRL Y-2460</name>
    <dbReference type="NCBI Taxonomy" id="669874"/>
    <lineage>
        <taxon>Eukaryota</taxon>
        <taxon>Fungi</taxon>
        <taxon>Dikarya</taxon>
        <taxon>Ascomycota</taxon>
        <taxon>Saccharomycotina</taxon>
        <taxon>Pichiomycetes</taxon>
        <taxon>Pachysolenaceae</taxon>
        <taxon>Pachysolen</taxon>
    </lineage>
</organism>
<dbReference type="AlphaFoldDB" id="A0A1E4U1U9"/>
<dbReference type="Pfam" id="PF09444">
    <property type="entry name" value="MRC1"/>
    <property type="match status" value="1"/>
</dbReference>
<evidence type="ECO:0000256" key="1">
    <source>
        <dbReference type="SAM" id="MobiDB-lite"/>
    </source>
</evidence>
<feature type="region of interest" description="Disordered" evidence="1">
    <location>
        <begin position="64"/>
        <end position="94"/>
    </location>
</feature>
<dbReference type="Proteomes" id="UP000094236">
    <property type="component" value="Unassembled WGS sequence"/>
</dbReference>
<feature type="compositionally biased region" description="Acidic residues" evidence="1">
    <location>
        <begin position="10"/>
        <end position="23"/>
    </location>
</feature>
<accession>A0A1E4U1U9</accession>
<feature type="region of interest" description="Disordered" evidence="1">
    <location>
        <begin position="204"/>
        <end position="252"/>
    </location>
</feature>